<evidence type="ECO:0000256" key="1">
    <source>
        <dbReference type="ARBA" id="ARBA00006047"/>
    </source>
</evidence>
<dbReference type="InterPro" id="IPR052182">
    <property type="entry name" value="Glycogen/Maltodextrin_Phosph"/>
</dbReference>
<dbReference type="Gene3D" id="3.40.50.2000">
    <property type="entry name" value="Glycogen Phosphorylase B"/>
    <property type="match status" value="2"/>
</dbReference>
<dbReference type="AlphaFoldDB" id="A0A2H0NHS9"/>
<dbReference type="PANTHER" id="PTHR42655">
    <property type="entry name" value="GLYCOGEN PHOSPHORYLASE"/>
    <property type="match status" value="1"/>
</dbReference>
<dbReference type="SUPFAM" id="SSF53756">
    <property type="entry name" value="UDP-Glycosyltransferase/glycogen phosphorylase"/>
    <property type="match status" value="1"/>
</dbReference>
<dbReference type="InterPro" id="IPR000811">
    <property type="entry name" value="Glyco_trans_35"/>
</dbReference>
<dbReference type="GO" id="GO:0008184">
    <property type="term" value="F:glycogen phosphorylase activity"/>
    <property type="evidence" value="ECO:0007669"/>
    <property type="project" value="InterPro"/>
</dbReference>
<dbReference type="PANTHER" id="PTHR42655:SF1">
    <property type="entry name" value="GLYCOGEN PHOSPHORYLASE"/>
    <property type="match status" value="1"/>
</dbReference>
<dbReference type="NCBIfam" id="TIGR02094">
    <property type="entry name" value="more_P_ylases"/>
    <property type="match status" value="1"/>
</dbReference>
<dbReference type="Pfam" id="PF00343">
    <property type="entry name" value="Phosphorylase"/>
    <property type="match status" value="1"/>
</dbReference>
<evidence type="ECO:0000313" key="3">
    <source>
        <dbReference type="Proteomes" id="UP000230707"/>
    </source>
</evidence>
<name>A0A2H0NHS9_9BACT</name>
<dbReference type="InterPro" id="IPR011834">
    <property type="entry name" value="Agluc_phsphrylas"/>
</dbReference>
<proteinExistence type="inferred from homology"/>
<dbReference type="GO" id="GO:0005975">
    <property type="term" value="P:carbohydrate metabolic process"/>
    <property type="evidence" value="ECO:0007669"/>
    <property type="project" value="InterPro"/>
</dbReference>
<comment type="caution">
    <text evidence="2">The sequence shown here is derived from an EMBL/GenBank/DDBJ whole genome shotgun (WGS) entry which is preliminary data.</text>
</comment>
<reference evidence="2 3" key="1">
    <citation type="submission" date="2017-09" db="EMBL/GenBank/DDBJ databases">
        <title>Depth-based differentiation of microbial function through sediment-hosted aquifers and enrichment of novel symbionts in the deep terrestrial subsurface.</title>
        <authorList>
            <person name="Probst A.J."/>
            <person name="Ladd B."/>
            <person name="Jarett J.K."/>
            <person name="Geller-Mcgrath D.E."/>
            <person name="Sieber C.M."/>
            <person name="Emerson J.B."/>
            <person name="Anantharaman K."/>
            <person name="Thomas B.C."/>
            <person name="Malmstrom R."/>
            <person name="Stieglmeier M."/>
            <person name="Klingl A."/>
            <person name="Woyke T."/>
            <person name="Ryan C.M."/>
            <person name="Banfield J.F."/>
        </authorList>
    </citation>
    <scope>NUCLEOTIDE SEQUENCE [LARGE SCALE GENOMIC DNA]</scope>
    <source>
        <strain evidence="2">CG11_big_fil_rev_8_21_14_0_20_37_11</strain>
    </source>
</reference>
<accession>A0A2H0NHS9</accession>
<evidence type="ECO:0000313" key="2">
    <source>
        <dbReference type="EMBL" id="PIR08444.1"/>
    </source>
</evidence>
<protein>
    <submittedName>
        <fullName evidence="2">Uncharacterized protein</fullName>
    </submittedName>
</protein>
<sequence>MNDKLEQTEEWYKDNKPADFGYKNTGKSISLKVNGEENTHNIEIWGRGHRLVLFNSDLEEVYKGSPQDDHRLYQEMVGGFAGMKALGEFGINPPIIHLNEGSSVFAAIAYMDNLVAHGASIEDALAATRAKTLMTNHTLVPAAWNRFSLGQLEKYVFPNLTDQSGLMKGYLTQFMKVFPEDKARTDVPMLDLGLLALEVSGKLNGVSVSHAEIASQKFARSDGSAVYFKPITNGMDADTWIDEEMMRYYRKFGLYDHWGMPTDDFEERVNKLSAGDLWVNKRNAKNQLLDYLQSGRKKDQYGRKIVIPEDAKIVVWPRRFADYKRPGMIFRDTKRLAQLMEKEKNAYFIIAGRAHPNDTAMRDEMYRILEMIDKNGDLASVKDRIIFIPEYDPELAYYLNSGADIALNTPIVGNEACGTSIFKQTGNNTLIVSTRDGGLSDAPQGSFLEIGGLPDSHEEQTSLYDQLERALMLAETSRFEEWGKQVKAQLQGMGRKVSGTRMLADYVNYSFPKKEERAEGSI</sequence>
<dbReference type="GO" id="GO:0030170">
    <property type="term" value="F:pyridoxal phosphate binding"/>
    <property type="evidence" value="ECO:0007669"/>
    <property type="project" value="InterPro"/>
</dbReference>
<comment type="similarity">
    <text evidence="1">Belongs to the glycogen phosphorylase family.</text>
</comment>
<organism evidence="2 3">
    <name type="scientific">Candidatus Gottesmanbacteria bacterium CG11_big_fil_rev_8_21_14_0_20_37_11</name>
    <dbReference type="NCBI Taxonomy" id="1974575"/>
    <lineage>
        <taxon>Bacteria</taxon>
        <taxon>Candidatus Gottesmaniibacteriota</taxon>
    </lineage>
</organism>
<gene>
    <name evidence="2" type="ORF">COV53_03015</name>
</gene>
<dbReference type="EMBL" id="PCWS01000069">
    <property type="protein sequence ID" value="PIR08444.1"/>
    <property type="molecule type" value="Genomic_DNA"/>
</dbReference>
<dbReference type="Proteomes" id="UP000230707">
    <property type="component" value="Unassembled WGS sequence"/>
</dbReference>